<dbReference type="Gene3D" id="3.90.226.10">
    <property type="entry name" value="2-enoyl-CoA Hydratase, Chain A, domain 1"/>
    <property type="match status" value="1"/>
</dbReference>
<reference evidence="1" key="1">
    <citation type="submission" date="2020-01" db="EMBL/GenBank/DDBJ databases">
        <authorList>
            <person name="Feng Z.H.Z."/>
        </authorList>
    </citation>
    <scope>NUCLEOTIDE SEQUENCE</scope>
    <source>
        <strain evidence="1">CBS107.38</strain>
    </source>
</reference>
<dbReference type="InterPro" id="IPR029045">
    <property type="entry name" value="ClpP/crotonase-like_dom_sf"/>
</dbReference>
<organism evidence="1 2">
    <name type="scientific">Alternaria burnsii</name>
    <dbReference type="NCBI Taxonomy" id="1187904"/>
    <lineage>
        <taxon>Eukaryota</taxon>
        <taxon>Fungi</taxon>
        <taxon>Dikarya</taxon>
        <taxon>Ascomycota</taxon>
        <taxon>Pezizomycotina</taxon>
        <taxon>Dothideomycetes</taxon>
        <taxon>Pleosporomycetidae</taxon>
        <taxon>Pleosporales</taxon>
        <taxon>Pleosporineae</taxon>
        <taxon>Pleosporaceae</taxon>
        <taxon>Alternaria</taxon>
        <taxon>Alternaria sect. Alternaria</taxon>
    </lineage>
</organism>
<dbReference type="GeneID" id="62201595"/>
<dbReference type="AlphaFoldDB" id="A0A8H7BCS6"/>
<feature type="non-terminal residue" evidence="1">
    <location>
        <position position="1"/>
    </location>
</feature>
<dbReference type="Proteomes" id="UP000596902">
    <property type="component" value="Unassembled WGS sequence"/>
</dbReference>
<dbReference type="SUPFAM" id="SSF52096">
    <property type="entry name" value="ClpP/crotonase"/>
    <property type="match status" value="1"/>
</dbReference>
<proteinExistence type="predicted"/>
<evidence type="ECO:0000313" key="1">
    <source>
        <dbReference type="EMBL" id="KAF7679622.1"/>
    </source>
</evidence>
<gene>
    <name evidence="1" type="ORF">GT037_003370</name>
</gene>
<keyword evidence="2" id="KW-1185">Reference proteome</keyword>
<dbReference type="RefSeq" id="XP_038789695.1">
    <property type="nucleotide sequence ID" value="XM_038928417.1"/>
</dbReference>
<sequence>AFPHGPPYYLFQPLLPSNYLPTETYGSTSPDEAFYRSLFNNPNSEINVWGEDVLKGLTDIVQGLQNDTEKKTILFTSDVPKYFLAHLDVLSQLLDPTISQRSVELFYRLTSLPQVTIGAINGVAR</sequence>
<comment type="caution">
    <text evidence="1">The sequence shown here is derived from an EMBL/GenBank/DDBJ whole genome shotgun (WGS) entry which is preliminary data.</text>
</comment>
<name>A0A8H7BCS6_9PLEO</name>
<protein>
    <submittedName>
        <fullName evidence="1">Uncharacterized protein</fullName>
    </submittedName>
</protein>
<accession>A0A8H7BCS6</accession>
<evidence type="ECO:0000313" key="2">
    <source>
        <dbReference type="Proteomes" id="UP000596902"/>
    </source>
</evidence>
<dbReference type="EMBL" id="JAAABM010000003">
    <property type="protein sequence ID" value="KAF7679622.1"/>
    <property type="molecule type" value="Genomic_DNA"/>
</dbReference>
<reference evidence="1" key="2">
    <citation type="submission" date="2020-08" db="EMBL/GenBank/DDBJ databases">
        <title>Draft Genome Sequence of Cumin Blight Pathogen Alternaria burnsii.</title>
        <authorList>
            <person name="Feng Z."/>
        </authorList>
    </citation>
    <scope>NUCLEOTIDE SEQUENCE</scope>
    <source>
        <strain evidence="1">CBS107.38</strain>
    </source>
</reference>